<protein>
    <recommendedName>
        <fullName evidence="4">Monoacylglycerol lipase</fullName>
        <ecNumber evidence="3">3.1.1.23</ecNumber>
    </recommendedName>
</protein>
<dbReference type="EMBL" id="JAHJDP010000109">
    <property type="protein sequence ID" value="MBU2693034.1"/>
    <property type="molecule type" value="Genomic_DNA"/>
</dbReference>
<comment type="caution">
    <text evidence="7">The sequence shown here is derived from an EMBL/GenBank/DDBJ whole genome shotgun (WGS) entry which is preliminary data.</text>
</comment>
<keyword evidence="5" id="KW-0812">Transmembrane</keyword>
<keyword evidence="5" id="KW-0472">Membrane</keyword>
<feature type="transmembrane region" description="Helical" evidence="5">
    <location>
        <begin position="108"/>
        <end position="125"/>
    </location>
</feature>
<keyword evidence="5" id="KW-1133">Transmembrane helix</keyword>
<dbReference type="PANTHER" id="PTHR11614">
    <property type="entry name" value="PHOSPHOLIPASE-RELATED"/>
    <property type="match status" value="1"/>
</dbReference>
<feature type="domain" description="Serine aminopeptidase S33" evidence="6">
    <location>
        <begin position="32"/>
        <end position="266"/>
    </location>
</feature>
<dbReference type="FunFam" id="3.40.50.1820:FF:000117">
    <property type="entry name" value="Monoglyceride lipase, putative"/>
    <property type="match status" value="1"/>
</dbReference>
<evidence type="ECO:0000313" key="8">
    <source>
        <dbReference type="Proteomes" id="UP000777784"/>
    </source>
</evidence>
<proteinExistence type="inferred from homology"/>
<dbReference type="Pfam" id="PF12146">
    <property type="entry name" value="Hydrolase_4"/>
    <property type="match status" value="1"/>
</dbReference>
<evidence type="ECO:0000313" key="7">
    <source>
        <dbReference type="EMBL" id="MBU2693034.1"/>
    </source>
</evidence>
<reference evidence="7" key="1">
    <citation type="submission" date="2021-05" db="EMBL/GenBank/DDBJ databases">
        <title>Energy efficiency and biological interactions define the core microbiome of deep oligotrophic groundwater.</title>
        <authorList>
            <person name="Mehrshad M."/>
            <person name="Lopez-Fernandez M."/>
            <person name="Bell E."/>
            <person name="Bernier-Latmani R."/>
            <person name="Bertilsson S."/>
            <person name="Dopson M."/>
        </authorList>
    </citation>
    <scope>NUCLEOTIDE SEQUENCE</scope>
    <source>
        <strain evidence="7">Modern_marine.mb.64</strain>
    </source>
</reference>
<dbReference type="AlphaFoldDB" id="A0A948S3B4"/>
<evidence type="ECO:0000256" key="5">
    <source>
        <dbReference type="SAM" id="Phobius"/>
    </source>
</evidence>
<comment type="catalytic activity">
    <reaction evidence="1">
        <text>Hydrolyzes glycerol monoesters of long-chain fatty acids.</text>
        <dbReference type="EC" id="3.1.1.23"/>
    </reaction>
</comment>
<evidence type="ECO:0000259" key="6">
    <source>
        <dbReference type="Pfam" id="PF12146"/>
    </source>
</evidence>
<dbReference type="Proteomes" id="UP000777784">
    <property type="component" value="Unassembled WGS sequence"/>
</dbReference>
<comment type="similarity">
    <text evidence="2">Belongs to the AB hydrolase superfamily.</text>
</comment>
<gene>
    <name evidence="7" type="ORF">KJ970_19130</name>
</gene>
<dbReference type="InterPro" id="IPR051044">
    <property type="entry name" value="MAG_DAG_Lipase"/>
</dbReference>
<evidence type="ECO:0000256" key="3">
    <source>
        <dbReference type="ARBA" id="ARBA00013254"/>
    </source>
</evidence>
<evidence type="ECO:0000256" key="4">
    <source>
        <dbReference type="ARBA" id="ARBA00071261"/>
    </source>
</evidence>
<organism evidence="7 8">
    <name type="scientific">Eiseniibacteriota bacterium</name>
    <dbReference type="NCBI Taxonomy" id="2212470"/>
    <lineage>
        <taxon>Bacteria</taxon>
        <taxon>Candidatus Eiseniibacteriota</taxon>
    </lineage>
</organism>
<dbReference type="Gene3D" id="3.40.50.1820">
    <property type="entry name" value="alpha/beta hydrolase"/>
    <property type="match status" value="1"/>
</dbReference>
<evidence type="ECO:0000256" key="1">
    <source>
        <dbReference type="ARBA" id="ARBA00001613"/>
    </source>
</evidence>
<dbReference type="SUPFAM" id="SSF53474">
    <property type="entry name" value="alpha/beta-Hydrolases"/>
    <property type="match status" value="1"/>
</dbReference>
<dbReference type="EC" id="3.1.1.23" evidence="3"/>
<name>A0A948S3B4_UNCEI</name>
<dbReference type="InterPro" id="IPR022742">
    <property type="entry name" value="Hydrolase_4"/>
</dbReference>
<dbReference type="InterPro" id="IPR000073">
    <property type="entry name" value="AB_hydrolase_1"/>
</dbReference>
<accession>A0A948S3B4</accession>
<dbReference type="InterPro" id="IPR029058">
    <property type="entry name" value="AB_hydrolase_fold"/>
</dbReference>
<sequence>MTQVLERCYHDEGYFMAHGGFRLFEQIWRAENQRGLVLIVHGYAEHSSRYHAAAAHFNNSGLSVYSFDLRGHGRSQGARSCIHSFDEYLDDLKIVFCRVRKRWGRAPLFLLGHSMGGLIAPLYLLREDPKLDGLILSAPLIQLGRDYPSVPDRIIFALGKFLPKFPTARLKTASLSHDPGVVEQYRNDAMVYHGRTPARTAAEMTRAIRVIRLEMKKIECPLMILHGDEDSITDIRGSRELFSCAGSPDKSLKVYDGLYHELLHEPGKERILDEISGWINKRLQSSSCQNNSLG</sequence>
<dbReference type="GO" id="GO:0047372">
    <property type="term" value="F:monoacylglycerol lipase activity"/>
    <property type="evidence" value="ECO:0007669"/>
    <property type="project" value="UniProtKB-EC"/>
</dbReference>
<dbReference type="PRINTS" id="PR00111">
    <property type="entry name" value="ABHYDROLASE"/>
</dbReference>
<evidence type="ECO:0000256" key="2">
    <source>
        <dbReference type="ARBA" id="ARBA00008645"/>
    </source>
</evidence>